<dbReference type="SUPFAM" id="SSF47954">
    <property type="entry name" value="Cyclin-like"/>
    <property type="match status" value="2"/>
</dbReference>
<sequence>MASAIANAVRVRQVQATAASSQDTSPGDHSIPSSNGLGPSTSTPGSSTTAEDTTTTNTTTVLIVVIILCGSAIMSAALFYIFDRKKNRQFREACKRDPYLTRKEFTRRRKLSALERLEEEELQRSIMIRKSLASKTPSRSTSRGSSSEEDEEAFDLGTLRRHAALARMPEPPCEHRDNLQQQRQQQQYHNQHEQAMMGSEWAPSEARRARSDSESSSSCVSSSDGSRRQRAYAEPHPGVEVEIPLPPRSRTPSPTRTLIRKPVPPPATPVVVYMPTGSGSDVSRALPPLPRPSDAPVHLQGSGFPPLQPTNVTRSLAFTKIVCSTAKPHLRSLIARFGPASSESNHFANRRIRPLRADCSVIWTGNWDSGGSLFRHSRTPSLVEIGRLARKEDTFAFLLSFSPRLSSSPYPLLRLYHRRLNCAFAASPLNESTAVQQRKSDQPSEDSLTQRRHCQAGLEKCISTPGQHLRSSTATALNTAKLHSPLFVQLTNDLLWTQAHTVKEPSGNHKAVVNKRQELRRRRKELRRRRKVFDENNNIYTPKKYKPKMLPSDNENAEGFRDDLNMVVMCPDCKEYPPNLVEEFSSGDMVCGSCGLVVGERIIDTRSEWRTFANDDQGNDDPSRVGDAVNPLLNGSQLETTIAFGDGRDSKQLARLQNKSQNDKASKSLMQAYKEIGAFCDSINLGKNVSDAAKHIFKLTYDHNFMKGKPQEAVIAGCIFIACRQTGVGRTFREIFQVTHVSKKEIGRVFKQLESFLQKIKEENPRGAGSLSNLDGYKASASTSAEDLCTRFCSNLNFRNAQKIENVSRALARKTSSVSELAGRSPLSVAAACIYMAAHLMAEPKTSKAIAGVAGVSDGTIKTAYRFLYNAKGKLVEKEWGYDKKAFDTLPSN</sequence>
<keyword evidence="15" id="KW-0175">Coiled coil</keyword>
<dbReference type="PROSITE" id="PS00782">
    <property type="entry name" value="TFIIB"/>
    <property type="match status" value="2"/>
</dbReference>
<feature type="transmembrane region" description="Helical" evidence="17">
    <location>
        <begin position="61"/>
        <end position="82"/>
    </location>
</feature>
<gene>
    <name evidence="19" type="ORF">CCHR01_12472</name>
</gene>
<evidence type="ECO:0000256" key="5">
    <source>
        <dbReference type="ARBA" id="ARBA00022737"/>
    </source>
</evidence>
<feature type="compositionally biased region" description="Low complexity" evidence="16">
    <location>
        <begin position="180"/>
        <end position="189"/>
    </location>
</feature>
<dbReference type="GO" id="GO:0005634">
    <property type="term" value="C:nucleus"/>
    <property type="evidence" value="ECO:0007669"/>
    <property type="project" value="UniProtKB-SubCell"/>
</dbReference>
<evidence type="ECO:0000256" key="8">
    <source>
        <dbReference type="ARBA" id="ARBA00023015"/>
    </source>
</evidence>
<evidence type="ECO:0000256" key="1">
    <source>
        <dbReference type="ARBA" id="ARBA00004123"/>
    </source>
</evidence>
<dbReference type="GO" id="GO:0017025">
    <property type="term" value="F:TBP-class protein binding"/>
    <property type="evidence" value="ECO:0007669"/>
    <property type="project" value="InterPro"/>
</dbReference>
<dbReference type="GO" id="GO:0097550">
    <property type="term" value="C:transcription preinitiation complex"/>
    <property type="evidence" value="ECO:0007669"/>
    <property type="project" value="TreeGrafter"/>
</dbReference>
<evidence type="ECO:0000256" key="10">
    <source>
        <dbReference type="ARBA" id="ARBA00023242"/>
    </source>
</evidence>
<evidence type="ECO:0000256" key="2">
    <source>
        <dbReference type="ARBA" id="ARBA00010857"/>
    </source>
</evidence>
<dbReference type="Proteomes" id="UP001243330">
    <property type="component" value="Unassembled WGS sequence"/>
</dbReference>
<feature type="region of interest" description="Disordered" evidence="16">
    <location>
        <begin position="16"/>
        <end position="54"/>
    </location>
</feature>
<dbReference type="InterPro" id="IPR013137">
    <property type="entry name" value="Znf_TFIIB"/>
</dbReference>
<keyword evidence="10" id="KW-0539">Nucleus</keyword>
<evidence type="ECO:0000256" key="4">
    <source>
        <dbReference type="ARBA" id="ARBA00022723"/>
    </source>
</evidence>
<evidence type="ECO:0000313" key="19">
    <source>
        <dbReference type="EMBL" id="KAK1844909.1"/>
    </source>
</evidence>
<evidence type="ECO:0000313" key="20">
    <source>
        <dbReference type="Proteomes" id="UP001243330"/>
    </source>
</evidence>
<dbReference type="Gene3D" id="1.10.472.10">
    <property type="entry name" value="Cyclin-like"/>
    <property type="match status" value="1"/>
</dbReference>
<evidence type="ECO:0000256" key="16">
    <source>
        <dbReference type="SAM" id="MobiDB-lite"/>
    </source>
</evidence>
<dbReference type="InterPro" id="IPR013150">
    <property type="entry name" value="TFIIB_cyclin"/>
</dbReference>
<evidence type="ECO:0000256" key="15">
    <source>
        <dbReference type="SAM" id="Coils"/>
    </source>
</evidence>
<feature type="compositionally biased region" description="Basic and acidic residues" evidence="16">
    <location>
        <begin position="225"/>
        <end position="239"/>
    </location>
</feature>
<dbReference type="AlphaFoldDB" id="A0AAD9AG41"/>
<evidence type="ECO:0000256" key="14">
    <source>
        <dbReference type="PROSITE-ProRule" id="PRU00469"/>
    </source>
</evidence>
<evidence type="ECO:0000256" key="3">
    <source>
        <dbReference type="ARBA" id="ARBA00013932"/>
    </source>
</evidence>
<dbReference type="FunFam" id="2.20.25.10:FF:000036">
    <property type="entry name" value="Transcription initiation factor IIB"/>
    <property type="match status" value="1"/>
</dbReference>
<accession>A0AAD9AG41</accession>
<evidence type="ECO:0000256" key="7">
    <source>
        <dbReference type="ARBA" id="ARBA00022833"/>
    </source>
</evidence>
<comment type="caution">
    <text evidence="19">The sequence shown here is derived from an EMBL/GenBank/DDBJ whole genome shotgun (WGS) entry which is preliminary data.</text>
</comment>
<dbReference type="InterPro" id="IPR000812">
    <property type="entry name" value="TFIIB"/>
</dbReference>
<proteinExistence type="inferred from homology"/>
<feature type="region of interest" description="Disordered" evidence="16">
    <location>
        <begin position="130"/>
        <end position="155"/>
    </location>
</feature>
<keyword evidence="7" id="KW-0862">Zinc</keyword>
<comment type="subcellular location">
    <subcellularLocation>
        <location evidence="1">Nucleus</location>
    </subcellularLocation>
</comment>
<feature type="domain" description="TFIIB-type" evidence="18">
    <location>
        <begin position="566"/>
        <end position="599"/>
    </location>
</feature>
<comment type="function">
    <text evidence="12">General factor that plays a major role in the activation of eukaryotic genes transcribed by RNA polymerase II.</text>
</comment>
<dbReference type="GO" id="GO:0051123">
    <property type="term" value="P:RNA polymerase II preinitiation complex assembly"/>
    <property type="evidence" value="ECO:0007669"/>
    <property type="project" value="UniProtKB-ARBA"/>
</dbReference>
<dbReference type="GO" id="GO:0008270">
    <property type="term" value="F:zinc ion binding"/>
    <property type="evidence" value="ECO:0007669"/>
    <property type="project" value="UniProtKB-KW"/>
</dbReference>
<comment type="similarity">
    <text evidence="2">Belongs to the TFIIB family.</text>
</comment>
<evidence type="ECO:0000259" key="18">
    <source>
        <dbReference type="PROSITE" id="PS51134"/>
    </source>
</evidence>
<dbReference type="EMBL" id="JAQOWY010000293">
    <property type="protein sequence ID" value="KAK1844909.1"/>
    <property type="molecule type" value="Genomic_DNA"/>
</dbReference>
<dbReference type="Pfam" id="PF08271">
    <property type="entry name" value="Zn_Ribbon_TF"/>
    <property type="match status" value="1"/>
</dbReference>
<dbReference type="PANTHER" id="PTHR11618">
    <property type="entry name" value="TRANSCRIPTION INITIATION FACTOR IIB-RELATED"/>
    <property type="match status" value="1"/>
</dbReference>
<dbReference type="PROSITE" id="PS51134">
    <property type="entry name" value="ZF_TFIIB"/>
    <property type="match status" value="1"/>
</dbReference>
<keyword evidence="20" id="KW-1185">Reference proteome</keyword>
<evidence type="ECO:0000256" key="11">
    <source>
        <dbReference type="ARBA" id="ARBA00031706"/>
    </source>
</evidence>
<comment type="subunit">
    <text evidence="13">Associates with TFIID-IIA (DA complex) to form TFIID-IIA-IIB (DAB-complex) which is then recognized by polymerase II.</text>
</comment>
<organism evidence="19 20">
    <name type="scientific">Colletotrichum chrysophilum</name>
    <dbReference type="NCBI Taxonomy" id="1836956"/>
    <lineage>
        <taxon>Eukaryota</taxon>
        <taxon>Fungi</taxon>
        <taxon>Dikarya</taxon>
        <taxon>Ascomycota</taxon>
        <taxon>Pezizomycotina</taxon>
        <taxon>Sordariomycetes</taxon>
        <taxon>Hypocreomycetidae</taxon>
        <taxon>Glomerellales</taxon>
        <taxon>Glomerellaceae</taxon>
        <taxon>Colletotrichum</taxon>
        <taxon>Colletotrichum gloeosporioides species complex</taxon>
    </lineage>
</organism>
<keyword evidence="17" id="KW-0812">Transmembrane</keyword>
<feature type="compositionally biased region" description="Low complexity" evidence="16">
    <location>
        <begin position="134"/>
        <end position="145"/>
    </location>
</feature>
<evidence type="ECO:0000256" key="6">
    <source>
        <dbReference type="ARBA" id="ARBA00022771"/>
    </source>
</evidence>
<dbReference type="FunFam" id="1.10.472.170:FF:000001">
    <property type="entry name" value="Transcription initiation factor IIB"/>
    <property type="match status" value="1"/>
</dbReference>
<dbReference type="InterPro" id="IPR013763">
    <property type="entry name" value="Cyclin-like_dom"/>
</dbReference>
<feature type="region of interest" description="Disordered" evidence="16">
    <location>
        <begin position="170"/>
        <end position="263"/>
    </location>
</feature>
<dbReference type="Gene3D" id="1.10.472.170">
    <property type="match status" value="1"/>
</dbReference>
<protein>
    <recommendedName>
        <fullName evidence="3">Transcription initiation factor IIB</fullName>
    </recommendedName>
    <alternativeName>
        <fullName evidence="11">General transcription factor TFIIB</fullName>
    </alternativeName>
</protein>
<feature type="compositionally biased region" description="Low complexity" evidence="16">
    <location>
        <begin position="32"/>
        <end position="54"/>
    </location>
</feature>
<keyword evidence="5" id="KW-0677">Repeat</keyword>
<evidence type="ECO:0000256" key="9">
    <source>
        <dbReference type="ARBA" id="ARBA00023163"/>
    </source>
</evidence>
<evidence type="ECO:0000256" key="17">
    <source>
        <dbReference type="SAM" id="Phobius"/>
    </source>
</evidence>
<dbReference type="SUPFAM" id="SSF57783">
    <property type="entry name" value="Zinc beta-ribbon"/>
    <property type="match status" value="1"/>
</dbReference>
<reference evidence="19" key="1">
    <citation type="submission" date="2023-01" db="EMBL/GenBank/DDBJ databases">
        <title>Colletotrichum chrysophilum M932 genome sequence.</title>
        <authorList>
            <person name="Baroncelli R."/>
        </authorList>
    </citation>
    <scope>NUCLEOTIDE SEQUENCE</scope>
    <source>
        <strain evidence="19">M932</strain>
    </source>
</reference>
<keyword evidence="8" id="KW-0805">Transcription regulation</keyword>
<dbReference type="PANTHER" id="PTHR11618:SF13">
    <property type="entry name" value="TRANSCRIPTION INITIATION FACTOR IIB"/>
    <property type="match status" value="1"/>
</dbReference>
<keyword evidence="17" id="KW-0472">Membrane</keyword>
<dbReference type="PRINTS" id="PR00685">
    <property type="entry name" value="TIFACTORIIB"/>
</dbReference>
<feature type="compositionally biased region" description="Low complexity" evidence="16">
    <location>
        <begin position="214"/>
        <end position="224"/>
    </location>
</feature>
<dbReference type="CDD" id="cd20551">
    <property type="entry name" value="CYCLIN_TFIIB_rpt1"/>
    <property type="match status" value="1"/>
</dbReference>
<keyword evidence="9" id="KW-0804">Transcription</keyword>
<keyword evidence="6 14" id="KW-0863">Zinc-finger</keyword>
<dbReference type="SMART" id="SM00385">
    <property type="entry name" value="CYCLIN"/>
    <property type="match status" value="2"/>
</dbReference>
<name>A0AAD9AG41_9PEZI</name>
<dbReference type="FunFam" id="1.10.472.10:FF:000141">
    <property type="entry name" value="Transcription initiation factor IIB"/>
    <property type="match status" value="1"/>
</dbReference>
<dbReference type="Pfam" id="PF00382">
    <property type="entry name" value="TFIIB"/>
    <property type="match status" value="2"/>
</dbReference>
<dbReference type="GO" id="GO:0016251">
    <property type="term" value="F:RNA polymerase II general transcription initiation factor activity"/>
    <property type="evidence" value="ECO:0007669"/>
    <property type="project" value="TreeGrafter"/>
</dbReference>
<feature type="coiled-coil region" evidence="15">
    <location>
        <begin position="509"/>
        <end position="536"/>
    </location>
</feature>
<evidence type="ECO:0000256" key="13">
    <source>
        <dbReference type="ARBA" id="ARBA00066213"/>
    </source>
</evidence>
<keyword evidence="17" id="KW-1133">Transmembrane helix</keyword>
<dbReference type="InterPro" id="IPR036915">
    <property type="entry name" value="Cyclin-like_sf"/>
</dbReference>
<dbReference type="InterPro" id="IPR023486">
    <property type="entry name" value="TFIIB_CS"/>
</dbReference>
<evidence type="ECO:0000256" key="12">
    <source>
        <dbReference type="ARBA" id="ARBA00056616"/>
    </source>
</evidence>
<keyword evidence="4" id="KW-0479">Metal-binding</keyword>
<dbReference type="FunFam" id="1.10.472.10:FF:000008">
    <property type="entry name" value="Transcription initiation factor IIB"/>
    <property type="match status" value="1"/>
</dbReference>